<evidence type="ECO:0000256" key="1">
    <source>
        <dbReference type="SAM" id="SignalP"/>
    </source>
</evidence>
<reference evidence="3 4" key="1">
    <citation type="submission" date="2019-02" db="EMBL/GenBank/DDBJ databases">
        <title>Deep-cultivation of Planctomycetes and their phenomic and genomic characterization uncovers novel biology.</title>
        <authorList>
            <person name="Wiegand S."/>
            <person name="Jogler M."/>
            <person name="Boedeker C."/>
            <person name="Pinto D."/>
            <person name="Vollmers J."/>
            <person name="Rivas-Marin E."/>
            <person name="Kohn T."/>
            <person name="Peeters S.H."/>
            <person name="Heuer A."/>
            <person name="Rast P."/>
            <person name="Oberbeckmann S."/>
            <person name="Bunk B."/>
            <person name="Jeske O."/>
            <person name="Meyerdierks A."/>
            <person name="Storesund J.E."/>
            <person name="Kallscheuer N."/>
            <person name="Luecker S."/>
            <person name="Lage O.M."/>
            <person name="Pohl T."/>
            <person name="Merkel B.J."/>
            <person name="Hornburger P."/>
            <person name="Mueller R.-W."/>
            <person name="Bruemmer F."/>
            <person name="Labrenz M."/>
            <person name="Spormann A.M."/>
            <person name="Op den Camp H."/>
            <person name="Overmann J."/>
            <person name="Amann R."/>
            <person name="Jetten M.S.M."/>
            <person name="Mascher T."/>
            <person name="Medema M.H."/>
            <person name="Devos D.P."/>
            <person name="Kaster A.-K."/>
            <person name="Ovreas L."/>
            <person name="Rohde M."/>
            <person name="Galperin M.Y."/>
            <person name="Jogler C."/>
        </authorList>
    </citation>
    <scope>NUCLEOTIDE SEQUENCE [LARGE SCALE GENOMIC DNA]</scope>
    <source>
        <strain evidence="3 4">Pla133</strain>
    </source>
</reference>
<dbReference type="PANTHER" id="PTHR11905">
    <property type="entry name" value="ADAM A DISINTEGRIN AND METALLOPROTEASE DOMAIN"/>
    <property type="match status" value="1"/>
</dbReference>
<dbReference type="GO" id="GO:0006508">
    <property type="term" value="P:proteolysis"/>
    <property type="evidence" value="ECO:0007669"/>
    <property type="project" value="UniProtKB-KW"/>
</dbReference>
<dbReference type="InterPro" id="IPR024079">
    <property type="entry name" value="MetalloPept_cat_dom_sf"/>
</dbReference>
<dbReference type="PROSITE" id="PS50215">
    <property type="entry name" value="ADAM_MEPRO"/>
    <property type="match status" value="1"/>
</dbReference>
<dbReference type="Pfam" id="PF13688">
    <property type="entry name" value="Reprolysin_5"/>
    <property type="match status" value="1"/>
</dbReference>
<dbReference type="Proteomes" id="UP000316921">
    <property type="component" value="Chromosome"/>
</dbReference>
<evidence type="ECO:0000259" key="2">
    <source>
        <dbReference type="PROSITE" id="PS50215"/>
    </source>
</evidence>
<dbReference type="PANTHER" id="PTHR11905:SF159">
    <property type="entry name" value="ADAM METALLOPROTEASE"/>
    <property type="match status" value="1"/>
</dbReference>
<dbReference type="EMBL" id="CP036287">
    <property type="protein sequence ID" value="QDU65277.1"/>
    <property type="molecule type" value="Genomic_DNA"/>
</dbReference>
<evidence type="ECO:0000313" key="4">
    <source>
        <dbReference type="Proteomes" id="UP000316921"/>
    </source>
</evidence>
<evidence type="ECO:0000313" key="3">
    <source>
        <dbReference type="EMBL" id="QDU65277.1"/>
    </source>
</evidence>
<feature type="domain" description="Peptidase M12B" evidence="2">
    <location>
        <begin position="215"/>
        <end position="392"/>
    </location>
</feature>
<organism evidence="3 4">
    <name type="scientific">Engelhardtia mirabilis</name>
    <dbReference type="NCBI Taxonomy" id="2528011"/>
    <lineage>
        <taxon>Bacteria</taxon>
        <taxon>Pseudomonadati</taxon>
        <taxon>Planctomycetota</taxon>
        <taxon>Planctomycetia</taxon>
        <taxon>Planctomycetia incertae sedis</taxon>
        <taxon>Engelhardtia</taxon>
    </lineage>
</organism>
<dbReference type="Gene3D" id="3.40.390.10">
    <property type="entry name" value="Collagenase (Catalytic Domain)"/>
    <property type="match status" value="1"/>
</dbReference>
<dbReference type="KEGG" id="pbap:Pla133_03410"/>
<feature type="chain" id="PRO_5021901719" evidence="1">
    <location>
        <begin position="22"/>
        <end position="532"/>
    </location>
</feature>
<proteinExistence type="predicted"/>
<keyword evidence="3" id="KW-0378">Hydrolase</keyword>
<protein>
    <submittedName>
        <fullName evidence="3">Reprolysin (M12B) family zinc metalloprotease</fullName>
    </submittedName>
</protein>
<accession>A0A518BE64</accession>
<feature type="signal peptide" evidence="1">
    <location>
        <begin position="1"/>
        <end position="21"/>
    </location>
</feature>
<keyword evidence="3" id="KW-0645">Protease</keyword>
<sequence precursor="true">MIRSTLFASLLATSVAVPALAQSSTPFADGSLSAQAVSDSLGLRQAALVQVSLAGTPGGPTRVQFEYEGADQLLELYPHSVRADGFRLIEQRAGGEYVDVASQAPVTYRGEAPTMPGVQVAASWLEDGMHARILLPGGESLWLEPLEGRVAGASYFDYALYRDADVVGQDGHVCGVGPDEPHRHPLAQPPFGGAAKGQSQTIGGSPLLPAMGGFKVAELGVDTDFEYFQDYGSTNATQNQIESVINSMNAQYESEVGITHAITTIIVRTTSNDPYTTSSPSTFLSQFRSHWQSQQQSIQRDVAHLFTGKNLTSSTIGIAYLSGLCGSFGYGLVQSDCCGSFASKTDLSAHELGHNWSANHCSCTGFTMNAFLTSANKFNPSATIPGIVAFSNQLGCLGTGPGTGGSICESDAFGVGASAANIGNLFSSSDPEIGNEWIASFNGFNGFSNGLLIVALNQASLPFGDGTVLIDYTNPATTIPVSTFFGAGAGVISLPDNPALVGQQAFAQVGILDGQFAGGFAFSNGLAVTLCD</sequence>
<keyword evidence="1" id="KW-0732">Signal</keyword>
<gene>
    <name evidence="3" type="ORF">Pla133_03410</name>
</gene>
<dbReference type="GO" id="GO:0004222">
    <property type="term" value="F:metalloendopeptidase activity"/>
    <property type="evidence" value="ECO:0007669"/>
    <property type="project" value="InterPro"/>
</dbReference>
<keyword evidence="4" id="KW-1185">Reference proteome</keyword>
<name>A0A518BE64_9BACT</name>
<dbReference type="InterPro" id="IPR001590">
    <property type="entry name" value="Peptidase_M12B"/>
</dbReference>
<dbReference type="AlphaFoldDB" id="A0A518BE64"/>
<dbReference type="SUPFAM" id="SSF55486">
    <property type="entry name" value="Metalloproteases ('zincins'), catalytic domain"/>
    <property type="match status" value="1"/>
</dbReference>
<keyword evidence="3" id="KW-0482">Metalloprotease</keyword>
<dbReference type="RefSeq" id="WP_145061733.1">
    <property type="nucleotide sequence ID" value="NZ_CP036287.1"/>
</dbReference>